<dbReference type="AlphaFoldDB" id="A0A543EE49"/>
<name>A0A543EE49_9MICO</name>
<dbReference type="RefSeq" id="WP_141896432.1">
    <property type="nucleotide sequence ID" value="NZ_BAABLH010000004.1"/>
</dbReference>
<accession>A0A543EE49</accession>
<protein>
    <submittedName>
        <fullName evidence="1">Uncharacterized protein</fullName>
    </submittedName>
</protein>
<evidence type="ECO:0000313" key="2">
    <source>
        <dbReference type="Proteomes" id="UP000320235"/>
    </source>
</evidence>
<reference evidence="1 2" key="1">
    <citation type="submission" date="2019-06" db="EMBL/GenBank/DDBJ databases">
        <title>Sequencing the genomes of 1000 actinobacteria strains.</title>
        <authorList>
            <person name="Klenk H.-P."/>
        </authorList>
    </citation>
    <scope>NUCLEOTIDE SEQUENCE [LARGE SCALE GENOMIC DNA]</scope>
    <source>
        <strain evidence="1 2">DSM 105492</strain>
    </source>
</reference>
<dbReference type="EMBL" id="VFPE01000007">
    <property type="protein sequence ID" value="TQM19749.1"/>
    <property type="molecule type" value="Genomic_DNA"/>
</dbReference>
<gene>
    <name evidence="1" type="ORF">FB391_3585</name>
</gene>
<organism evidence="1 2">
    <name type="scientific">Microbacterium kyungheense</name>
    <dbReference type="NCBI Taxonomy" id="1263636"/>
    <lineage>
        <taxon>Bacteria</taxon>
        <taxon>Bacillati</taxon>
        <taxon>Actinomycetota</taxon>
        <taxon>Actinomycetes</taxon>
        <taxon>Micrococcales</taxon>
        <taxon>Microbacteriaceae</taxon>
        <taxon>Microbacterium</taxon>
    </lineage>
</organism>
<proteinExistence type="predicted"/>
<sequence length="329" mass="36671">MPRHLTFDEARDLVRCREQLLRSGVTERGLAAAVRAGDQRRLQRNRYVDEETWRDLWPESRHLLEVCAAIAEMRDGGGVASYDSAGVLHGLSLYRHTPSAVHVTTPEGKRMSSRAGLRRHGERLGEDDVVVIDGVRCTTLDRTVFDLVRTLAPEAAVAVADAGLRRSAMVDDGYDADLAAQWRRRMLERCAQSSGARGIRQAERVIRFAEGESESPGESVSRLQLARLGFRRMRLQVEVPGPDGRVFRVDIELEDEKTFFEFDGAGKYLELASAHGKTVEQVVLDEKRREDWIRGTTQRRMVRVEAAHIVTAASLAARLASFGVAPLAG</sequence>
<dbReference type="Proteomes" id="UP000320235">
    <property type="component" value="Unassembled WGS sequence"/>
</dbReference>
<comment type="caution">
    <text evidence="1">The sequence shown here is derived from an EMBL/GenBank/DDBJ whole genome shotgun (WGS) entry which is preliminary data.</text>
</comment>
<evidence type="ECO:0000313" key="1">
    <source>
        <dbReference type="EMBL" id="TQM19749.1"/>
    </source>
</evidence>
<dbReference type="OrthoDB" id="5517693at2"/>
<keyword evidence="2" id="KW-1185">Reference proteome</keyword>